<dbReference type="Proteomes" id="UP000315736">
    <property type="component" value="Unassembled WGS sequence"/>
</dbReference>
<accession>A0A554W3L2</accession>
<dbReference type="EMBL" id="VJNB01000028">
    <property type="protein sequence ID" value="TSE18157.1"/>
    <property type="molecule type" value="Genomic_DNA"/>
</dbReference>
<gene>
    <name evidence="1" type="ORF">Talka_02335</name>
</gene>
<organism evidence="1 2">
    <name type="scientific">Tepidimonas alkaliphilus</name>
    <dbReference type="NCBI Taxonomy" id="2588942"/>
    <lineage>
        <taxon>Bacteria</taxon>
        <taxon>Pseudomonadati</taxon>
        <taxon>Pseudomonadota</taxon>
        <taxon>Betaproteobacteria</taxon>
        <taxon>Burkholderiales</taxon>
        <taxon>Tepidimonas</taxon>
    </lineage>
</organism>
<proteinExistence type="predicted"/>
<sequence>MPVCEDFSLMALMAADRLEAPLVPLSVNDTVTSEELLERSSRL</sequence>
<evidence type="ECO:0000313" key="1">
    <source>
        <dbReference type="EMBL" id="TSE18157.1"/>
    </source>
</evidence>
<protein>
    <submittedName>
        <fullName evidence="1">Uncharacterized protein</fullName>
    </submittedName>
</protein>
<comment type="caution">
    <text evidence="1">The sequence shown here is derived from an EMBL/GenBank/DDBJ whole genome shotgun (WGS) entry which is preliminary data.</text>
</comment>
<reference evidence="1 2" key="1">
    <citation type="submission" date="2019-07" db="EMBL/GenBank/DDBJ databases">
        <title>Tepidimonas alkaliphilus YIM 72238 draft genome.</title>
        <authorList>
            <person name="Da Costa M.S."/>
            <person name="Froufe H.J.C."/>
            <person name="Egas C."/>
            <person name="Albuquerque L."/>
        </authorList>
    </citation>
    <scope>NUCLEOTIDE SEQUENCE [LARGE SCALE GENOMIC DNA]</scope>
    <source>
        <strain evidence="1 2">YIM 72238</strain>
    </source>
</reference>
<dbReference type="AlphaFoldDB" id="A0A554W3L2"/>
<keyword evidence="2" id="KW-1185">Reference proteome</keyword>
<name>A0A554W3L2_9BURK</name>
<evidence type="ECO:0000313" key="2">
    <source>
        <dbReference type="Proteomes" id="UP000315736"/>
    </source>
</evidence>